<name>A0A378LTU4_9GAMM</name>
<feature type="transmembrane region" description="Helical" evidence="7">
    <location>
        <begin position="404"/>
        <end position="424"/>
    </location>
</feature>
<dbReference type="OrthoDB" id="3185104at2"/>
<dbReference type="EMBL" id="UGPB01000001">
    <property type="protein sequence ID" value="STY29272.1"/>
    <property type="molecule type" value="Genomic_DNA"/>
</dbReference>
<dbReference type="STRING" id="1122170.GCA_000701265_01029"/>
<evidence type="ECO:0000313" key="9">
    <source>
        <dbReference type="Proteomes" id="UP000255297"/>
    </source>
</evidence>
<evidence type="ECO:0000256" key="2">
    <source>
        <dbReference type="ARBA" id="ARBA00022448"/>
    </source>
</evidence>
<dbReference type="Gene3D" id="1.20.1740.10">
    <property type="entry name" value="Amino acid/polyamine transporter I"/>
    <property type="match status" value="1"/>
</dbReference>
<feature type="transmembrane region" description="Helical" evidence="7">
    <location>
        <begin position="146"/>
        <end position="169"/>
    </location>
</feature>
<dbReference type="Pfam" id="PF13520">
    <property type="entry name" value="AA_permease_2"/>
    <property type="match status" value="1"/>
</dbReference>
<dbReference type="PANTHER" id="PTHR42770">
    <property type="entry name" value="AMINO ACID TRANSPORTER-RELATED"/>
    <property type="match status" value="1"/>
</dbReference>
<dbReference type="InterPro" id="IPR050367">
    <property type="entry name" value="APC_superfamily"/>
</dbReference>
<evidence type="ECO:0000256" key="1">
    <source>
        <dbReference type="ARBA" id="ARBA00004651"/>
    </source>
</evidence>
<gene>
    <name evidence="8" type="primary">gadC_1</name>
    <name evidence="8" type="ORF">NCTC11532_01457</name>
</gene>
<evidence type="ECO:0000256" key="4">
    <source>
        <dbReference type="ARBA" id="ARBA00022692"/>
    </source>
</evidence>
<evidence type="ECO:0000256" key="6">
    <source>
        <dbReference type="ARBA" id="ARBA00023136"/>
    </source>
</evidence>
<comment type="subcellular location">
    <subcellularLocation>
        <location evidence="1">Cell membrane</location>
        <topology evidence="1">Multi-pass membrane protein</topology>
    </subcellularLocation>
</comment>
<feature type="transmembrane region" description="Helical" evidence="7">
    <location>
        <begin position="308"/>
        <end position="329"/>
    </location>
</feature>
<dbReference type="RefSeq" id="WP_084157843.1">
    <property type="nucleotide sequence ID" value="NZ_CAAAIS010000003.1"/>
</dbReference>
<dbReference type="AlphaFoldDB" id="A0A378LTU4"/>
<sequence length="448" mass="50062">MGKKLTVFSLTLMTVGSVDSIRNLPAAALVGTEILRYFGLAFFFFLLPSAVISGWFSSKSSEGIYGWVKNSLGKKSGFIAIWFQWMQNILIYPTFFSFIAGGILYCINPNLIENKPLIFFIVNVLIWSLTGINIKGFHLSKRLSVFCSIAGLILPFILILSIGFIWVILHPHDLKILPPAQQDSWSSLTAIILSFCGIEIAGVFTQESNPGALPKAIAFSVFIILITMLFGSYTLALLVSPQQLNFISGIPELFQIFFNQIQCPNLSIIFILLIVIGCIGCANNWLISPLKGLMFASNEMDCSGTHSSTKLLVIQAFAVTLMSTVFLLFKSINASYWFMLTLATQMYLLMYGFMFTAAIRQAWQEKERFYWVIILFSILGFTGATLSLIVSFTPPNSIKVSSLWQYDFCIAGCLLLMATSSILWKKILYYHKVSPQNLVVTASTQFRN</sequence>
<accession>A0A378LTU4</accession>
<keyword evidence="3" id="KW-1003">Cell membrane</keyword>
<keyword evidence="2" id="KW-0813">Transport</keyword>
<feature type="transmembrane region" description="Helical" evidence="7">
    <location>
        <begin position="117"/>
        <end position="134"/>
    </location>
</feature>
<proteinExistence type="predicted"/>
<evidence type="ECO:0000256" key="5">
    <source>
        <dbReference type="ARBA" id="ARBA00022989"/>
    </source>
</evidence>
<dbReference type="PIRSF" id="PIRSF006060">
    <property type="entry name" value="AA_transporter"/>
    <property type="match status" value="1"/>
</dbReference>
<dbReference type="InterPro" id="IPR002293">
    <property type="entry name" value="AA/rel_permease1"/>
</dbReference>
<feature type="transmembrane region" description="Helical" evidence="7">
    <location>
        <begin position="184"/>
        <end position="204"/>
    </location>
</feature>
<reference evidence="8 9" key="1">
    <citation type="submission" date="2018-06" db="EMBL/GenBank/DDBJ databases">
        <authorList>
            <consortium name="Pathogen Informatics"/>
            <person name="Doyle S."/>
        </authorList>
    </citation>
    <scope>NUCLEOTIDE SEQUENCE [LARGE SCALE GENOMIC DNA]</scope>
    <source>
        <strain evidence="8 9">NCTC11532</strain>
    </source>
</reference>
<keyword evidence="5 7" id="KW-1133">Transmembrane helix</keyword>
<evidence type="ECO:0000256" key="3">
    <source>
        <dbReference type="ARBA" id="ARBA00022475"/>
    </source>
</evidence>
<evidence type="ECO:0000256" key="7">
    <source>
        <dbReference type="SAM" id="Phobius"/>
    </source>
</evidence>
<dbReference type="GO" id="GO:0022857">
    <property type="term" value="F:transmembrane transporter activity"/>
    <property type="evidence" value="ECO:0007669"/>
    <property type="project" value="InterPro"/>
</dbReference>
<feature type="transmembrane region" description="Helical" evidence="7">
    <location>
        <begin position="77"/>
        <end position="105"/>
    </location>
</feature>
<evidence type="ECO:0000313" key="8">
    <source>
        <dbReference type="EMBL" id="STY29272.1"/>
    </source>
</evidence>
<dbReference type="PANTHER" id="PTHR42770:SF15">
    <property type="entry name" value="GLUTAMATE_GAMMA-AMINOBUTYRATE ANTIPORTER-RELATED"/>
    <property type="match status" value="1"/>
</dbReference>
<feature type="transmembrane region" description="Helical" evidence="7">
    <location>
        <begin position="36"/>
        <end position="56"/>
    </location>
</feature>
<dbReference type="GO" id="GO:0005886">
    <property type="term" value="C:plasma membrane"/>
    <property type="evidence" value="ECO:0007669"/>
    <property type="project" value="UniProtKB-SubCell"/>
</dbReference>
<keyword evidence="4 7" id="KW-0812">Transmembrane</keyword>
<dbReference type="Proteomes" id="UP000255297">
    <property type="component" value="Unassembled WGS sequence"/>
</dbReference>
<feature type="transmembrane region" description="Helical" evidence="7">
    <location>
        <begin position="266"/>
        <end position="287"/>
    </location>
</feature>
<keyword evidence="6 7" id="KW-0472">Membrane</keyword>
<keyword evidence="9" id="KW-1185">Reference proteome</keyword>
<protein>
    <submittedName>
        <fullName evidence="8">Amino acid antiporter</fullName>
    </submittedName>
</protein>
<feature type="transmembrane region" description="Helical" evidence="7">
    <location>
        <begin position="369"/>
        <end position="392"/>
    </location>
</feature>
<feature type="transmembrane region" description="Helical" evidence="7">
    <location>
        <begin position="335"/>
        <end position="357"/>
    </location>
</feature>
<organism evidence="8 9">
    <name type="scientific">Legionella wadsworthii</name>
    <dbReference type="NCBI Taxonomy" id="28088"/>
    <lineage>
        <taxon>Bacteria</taxon>
        <taxon>Pseudomonadati</taxon>
        <taxon>Pseudomonadota</taxon>
        <taxon>Gammaproteobacteria</taxon>
        <taxon>Legionellales</taxon>
        <taxon>Legionellaceae</taxon>
        <taxon>Legionella</taxon>
    </lineage>
</organism>
<feature type="transmembrane region" description="Helical" evidence="7">
    <location>
        <begin position="216"/>
        <end position="239"/>
    </location>
</feature>